<evidence type="ECO:0000313" key="3">
    <source>
        <dbReference type="Proteomes" id="UP000006319"/>
    </source>
</evidence>
<dbReference type="Proteomes" id="UP000006319">
    <property type="component" value="Unassembled WGS sequence"/>
</dbReference>
<proteinExistence type="predicted"/>
<evidence type="ECO:0000256" key="1">
    <source>
        <dbReference type="SAM" id="MobiDB-lite"/>
    </source>
</evidence>
<dbReference type="KEGG" id="pcy:PCYB_004150"/>
<name>K6UF86_PLACD</name>
<dbReference type="PhylomeDB" id="K6UF86"/>
<feature type="region of interest" description="Disordered" evidence="1">
    <location>
        <begin position="142"/>
        <end position="233"/>
    </location>
</feature>
<dbReference type="EMBL" id="DF157543">
    <property type="protein sequence ID" value="GAB69666.1"/>
    <property type="molecule type" value="Genomic_DNA"/>
</dbReference>
<accession>K6UF86</accession>
<organism evidence="2 3">
    <name type="scientific">Plasmodium cynomolgi (strain B)</name>
    <dbReference type="NCBI Taxonomy" id="1120755"/>
    <lineage>
        <taxon>Eukaryota</taxon>
        <taxon>Sar</taxon>
        <taxon>Alveolata</taxon>
        <taxon>Apicomplexa</taxon>
        <taxon>Aconoidasida</taxon>
        <taxon>Haemosporida</taxon>
        <taxon>Plasmodiidae</taxon>
        <taxon>Plasmodium</taxon>
        <taxon>Plasmodium (Plasmodium)</taxon>
    </lineage>
</organism>
<dbReference type="GeneID" id="14696208"/>
<feature type="compositionally biased region" description="Polar residues" evidence="1">
    <location>
        <begin position="209"/>
        <end position="233"/>
    </location>
</feature>
<keyword evidence="3" id="KW-1185">Reference proteome</keyword>
<feature type="compositionally biased region" description="Basic and acidic residues" evidence="1">
    <location>
        <begin position="142"/>
        <end position="173"/>
    </location>
</feature>
<dbReference type="VEuPathDB" id="PlasmoDB:PCYB_004150"/>
<dbReference type="AlphaFoldDB" id="K6UF86"/>
<gene>
    <name evidence="2" type="ORF">PCYB_004150</name>
</gene>
<dbReference type="RefSeq" id="XP_004227884.1">
    <property type="nucleotide sequence ID" value="XM_004227836.1"/>
</dbReference>
<evidence type="ECO:0000313" key="2">
    <source>
        <dbReference type="EMBL" id="GAB69666.1"/>
    </source>
</evidence>
<reference evidence="2 3" key="1">
    <citation type="journal article" date="2012" name="Nat. Genet.">
        <title>Plasmodium cynomolgi genome sequences provide insight into Plasmodium vivax and the monkey malaria clade.</title>
        <authorList>
            <person name="Tachibana S."/>
            <person name="Sullivan S.A."/>
            <person name="Kawai S."/>
            <person name="Nakamura S."/>
            <person name="Kim H.R."/>
            <person name="Goto N."/>
            <person name="Arisue N."/>
            <person name="Palacpac N.M.Q."/>
            <person name="Honma H."/>
            <person name="Yagi M."/>
            <person name="Tougan T."/>
            <person name="Katakai Y."/>
            <person name="Kaneko O."/>
            <person name="Mita T."/>
            <person name="Kita K."/>
            <person name="Yasutomi Y."/>
            <person name="Sutton P.L."/>
            <person name="Shakhbatyan R."/>
            <person name="Horii T."/>
            <person name="Yasunaga T."/>
            <person name="Barnwell J.W."/>
            <person name="Escalante A.A."/>
            <person name="Carlton J.M."/>
            <person name="Tanabe K."/>
        </authorList>
    </citation>
    <scope>NUCLEOTIDE SEQUENCE [LARGE SCALE GENOMIC DNA]</scope>
    <source>
        <strain evidence="2 3">B</strain>
    </source>
</reference>
<sequence>MVNYCNAGVSIYKNNFSISFIKTKGKIAITLINDQAMSNVNFTSFRRKVTSNGEGCLAVYDDIESDIKKKIAELDIQTDESLFTKKCEEINKYLDDQKNIYGVCYEVRSKNTHSYIADDVEKLLLKSNKYSKCPRQWKSEQDKITKLETKKDEPRDGDGKHGIETTELEEQRISKPNCEDESCVPKNLECGEVSHNTSQNVGEKGITADGSSESSQSTVPSDNSGVTPQSINDQTLYRNAISVI</sequence>
<dbReference type="OrthoDB" id="389404at2759"/>
<protein>
    <submittedName>
        <fullName evidence="2">Uncharacterized protein</fullName>
    </submittedName>
</protein>